<feature type="transmembrane region" description="Helical" evidence="8">
    <location>
        <begin position="117"/>
        <end position="138"/>
    </location>
</feature>
<dbReference type="Gene3D" id="1.20.1530.20">
    <property type="match status" value="1"/>
</dbReference>
<keyword evidence="10" id="KW-1185">Reference proteome</keyword>
<gene>
    <name evidence="9" type="ORF">VF724_12955</name>
</gene>
<keyword evidence="7 8" id="KW-0472">Membrane</keyword>
<proteinExistence type="inferred from homology"/>
<protein>
    <submittedName>
        <fullName evidence="9">AEC family transporter</fullName>
    </submittedName>
</protein>
<evidence type="ECO:0000256" key="7">
    <source>
        <dbReference type="ARBA" id="ARBA00023136"/>
    </source>
</evidence>
<dbReference type="EMBL" id="JAYJLD010000019">
    <property type="protein sequence ID" value="MEB3102572.1"/>
    <property type="molecule type" value="Genomic_DNA"/>
</dbReference>
<feature type="transmembrane region" description="Helical" evidence="8">
    <location>
        <begin position="182"/>
        <end position="203"/>
    </location>
</feature>
<feature type="transmembrane region" description="Helical" evidence="8">
    <location>
        <begin position="54"/>
        <end position="78"/>
    </location>
</feature>
<evidence type="ECO:0000313" key="9">
    <source>
        <dbReference type="EMBL" id="MEB3102572.1"/>
    </source>
</evidence>
<keyword evidence="6 8" id="KW-1133">Transmembrane helix</keyword>
<keyword evidence="5 8" id="KW-0812">Transmembrane</keyword>
<reference evidence="9" key="1">
    <citation type="submission" date="2023-12" db="EMBL/GenBank/DDBJ databases">
        <title>Fervidustalea candida gen. nov., sp. nov., a novel member of the family Paenibacillaceae isolated from a geothermal area.</title>
        <authorList>
            <person name="Li W.-J."/>
            <person name="Jiao J.-Y."/>
            <person name="Chen Y."/>
        </authorList>
    </citation>
    <scope>NUCLEOTIDE SEQUENCE</scope>
    <source>
        <strain evidence="9">SYSU GA230002</strain>
    </source>
</reference>
<evidence type="ECO:0000313" key="10">
    <source>
        <dbReference type="Proteomes" id="UP001310386"/>
    </source>
</evidence>
<evidence type="ECO:0000256" key="5">
    <source>
        <dbReference type="ARBA" id="ARBA00022692"/>
    </source>
</evidence>
<evidence type="ECO:0000256" key="1">
    <source>
        <dbReference type="ARBA" id="ARBA00004651"/>
    </source>
</evidence>
<feature type="transmembrane region" description="Helical" evidence="8">
    <location>
        <begin position="150"/>
        <end position="170"/>
    </location>
</feature>
<dbReference type="Proteomes" id="UP001310386">
    <property type="component" value="Unassembled WGS sequence"/>
</dbReference>
<dbReference type="PANTHER" id="PTHR36838">
    <property type="entry name" value="AUXIN EFFLUX CARRIER FAMILY PROTEIN"/>
    <property type="match status" value="1"/>
</dbReference>
<name>A0ABU5ZL46_9BACL</name>
<dbReference type="RefSeq" id="WP_371754738.1">
    <property type="nucleotide sequence ID" value="NZ_JAYJLD010000019.1"/>
</dbReference>
<keyword evidence="3" id="KW-0813">Transport</keyword>
<keyword evidence="4" id="KW-1003">Cell membrane</keyword>
<sequence>MFFQVMLPVLLIFLIGYTVQRWKRMNIRSISTVVIYILTPSLVFRTFYTADLNMQYLMMVLFALALLGALVLLNFIYVRLRKYPQSVESGLVLSTVFMNSGNYGAPILLFAYGKEAFTLSISLLVIHSVFMNFFGGYYANRSAKGIKSAFIAVFKLPSIYAAILALGFHFTGMKMPENIFSAIDLISSAAIPLVMLVLGFQLAEMKLTVLDWNKIIYGTIVRLVISPLIALALVSVLPVEPLLRKVLIVTSAMPSAVMAVIYAIQFEAEPELVSSITFVSTLLSFVTITIILVILG</sequence>
<evidence type="ECO:0000256" key="3">
    <source>
        <dbReference type="ARBA" id="ARBA00022448"/>
    </source>
</evidence>
<evidence type="ECO:0000256" key="6">
    <source>
        <dbReference type="ARBA" id="ARBA00022989"/>
    </source>
</evidence>
<feature type="transmembrane region" description="Helical" evidence="8">
    <location>
        <begin position="246"/>
        <end position="264"/>
    </location>
</feature>
<feature type="transmembrane region" description="Helical" evidence="8">
    <location>
        <begin position="276"/>
        <end position="295"/>
    </location>
</feature>
<comment type="similarity">
    <text evidence="2">Belongs to the auxin efflux carrier (TC 2.A.69) family.</text>
</comment>
<dbReference type="Pfam" id="PF03547">
    <property type="entry name" value="Mem_trans"/>
    <property type="match status" value="2"/>
</dbReference>
<feature type="transmembrane region" description="Helical" evidence="8">
    <location>
        <begin position="90"/>
        <end position="111"/>
    </location>
</feature>
<comment type="caution">
    <text evidence="9">The sequence shown here is derived from an EMBL/GenBank/DDBJ whole genome shotgun (WGS) entry which is preliminary data.</text>
</comment>
<comment type="subcellular location">
    <subcellularLocation>
        <location evidence="1">Cell membrane</location>
        <topology evidence="1">Multi-pass membrane protein</topology>
    </subcellularLocation>
</comment>
<evidence type="ECO:0000256" key="4">
    <source>
        <dbReference type="ARBA" id="ARBA00022475"/>
    </source>
</evidence>
<evidence type="ECO:0000256" key="8">
    <source>
        <dbReference type="SAM" id="Phobius"/>
    </source>
</evidence>
<feature type="transmembrane region" description="Helical" evidence="8">
    <location>
        <begin position="29"/>
        <end position="48"/>
    </location>
</feature>
<accession>A0ABU5ZL46</accession>
<dbReference type="PANTHER" id="PTHR36838:SF1">
    <property type="entry name" value="SLR1864 PROTEIN"/>
    <property type="match status" value="1"/>
</dbReference>
<evidence type="ECO:0000256" key="2">
    <source>
        <dbReference type="ARBA" id="ARBA00010145"/>
    </source>
</evidence>
<feature type="transmembrane region" description="Helical" evidence="8">
    <location>
        <begin position="6"/>
        <end position="22"/>
    </location>
</feature>
<organism evidence="9 10">
    <name type="scientific">Ferviditalea candida</name>
    <dbReference type="NCBI Taxonomy" id="3108399"/>
    <lineage>
        <taxon>Bacteria</taxon>
        <taxon>Bacillati</taxon>
        <taxon>Bacillota</taxon>
        <taxon>Bacilli</taxon>
        <taxon>Bacillales</taxon>
        <taxon>Paenibacillaceae</taxon>
        <taxon>Ferviditalea</taxon>
    </lineage>
</organism>
<dbReference type="InterPro" id="IPR038770">
    <property type="entry name" value="Na+/solute_symporter_sf"/>
</dbReference>
<feature type="transmembrane region" description="Helical" evidence="8">
    <location>
        <begin position="215"/>
        <end position="234"/>
    </location>
</feature>
<dbReference type="InterPro" id="IPR004776">
    <property type="entry name" value="Mem_transp_PIN-like"/>
</dbReference>